<evidence type="ECO:0000256" key="1">
    <source>
        <dbReference type="ARBA" id="ARBA00002265"/>
    </source>
</evidence>
<comment type="function">
    <text evidence="1">Part of the ABC transporter complex LptBFG involved in the translocation of lipopolysaccharide (LPS) from the inner membrane to the outer membrane.</text>
</comment>
<evidence type="ECO:0000256" key="2">
    <source>
        <dbReference type="ARBA" id="ARBA00004429"/>
    </source>
</evidence>
<dbReference type="PANTHER" id="PTHR33529:SF7">
    <property type="entry name" value="LIPOPOLYSACCHARIDE EXPORT SYSTEM PERMEASE PROTEIN LPTF"/>
    <property type="match status" value="1"/>
</dbReference>
<keyword evidence="14" id="KW-1185">Reference proteome</keyword>
<organism evidence="13 14">
    <name type="scientific">Guyparkeria halophila</name>
    <dbReference type="NCBI Taxonomy" id="47960"/>
    <lineage>
        <taxon>Bacteria</taxon>
        <taxon>Pseudomonadati</taxon>
        <taxon>Pseudomonadota</taxon>
        <taxon>Gammaproteobacteria</taxon>
        <taxon>Chromatiales</taxon>
        <taxon>Thioalkalibacteraceae</taxon>
        <taxon>Guyparkeria</taxon>
    </lineage>
</organism>
<evidence type="ECO:0000313" key="14">
    <source>
        <dbReference type="Proteomes" id="UP001327459"/>
    </source>
</evidence>
<dbReference type="InterPro" id="IPR005495">
    <property type="entry name" value="LptG/LptF_permease"/>
</dbReference>
<comment type="subunit">
    <text evidence="11">Component of the lipopolysaccharide transport and assembly complex. The LptBFG transporter is composed of two ATP-binding proteins (LptB) and two transmembrane proteins (LptF and LptG).</text>
</comment>
<evidence type="ECO:0000256" key="3">
    <source>
        <dbReference type="ARBA" id="ARBA00007725"/>
    </source>
</evidence>
<keyword evidence="6" id="KW-1003">Cell membrane</keyword>
<feature type="transmembrane region" description="Helical" evidence="12">
    <location>
        <begin position="12"/>
        <end position="39"/>
    </location>
</feature>
<dbReference type="PANTHER" id="PTHR33529">
    <property type="entry name" value="SLR0882 PROTEIN-RELATED"/>
    <property type="match status" value="1"/>
</dbReference>
<evidence type="ECO:0000256" key="12">
    <source>
        <dbReference type="SAM" id="Phobius"/>
    </source>
</evidence>
<comment type="similarity">
    <text evidence="3">Belongs to the LptF/LptG family.</text>
</comment>
<evidence type="ECO:0000256" key="5">
    <source>
        <dbReference type="ARBA" id="ARBA00022448"/>
    </source>
</evidence>
<evidence type="ECO:0000256" key="7">
    <source>
        <dbReference type="ARBA" id="ARBA00022519"/>
    </source>
</evidence>
<dbReference type="Pfam" id="PF03739">
    <property type="entry name" value="LptF_LptG"/>
    <property type="match status" value="1"/>
</dbReference>
<gene>
    <name evidence="13" type="primary">lptF</name>
    <name evidence="13" type="ORF">SR882_04015</name>
</gene>
<evidence type="ECO:0000313" key="13">
    <source>
        <dbReference type="EMBL" id="WQH17078.1"/>
    </source>
</evidence>
<evidence type="ECO:0000256" key="10">
    <source>
        <dbReference type="ARBA" id="ARBA00023136"/>
    </source>
</evidence>
<proteinExistence type="inferred from homology"/>
<sequence length="363" mass="39566">MRLGGYLRREALISIGAVTTVLMLIMATNLLARALSLAAEGTLPAALVPNLLGFNLVKMLMYVIPVATFIGLMFALGRLNRDSEQTIMRSSGFGLWRITGALLPLGIPLALLAGWIALFGWPMAEQARDRMVEGAQSDYIGQQVPVGRFIEANEGRLVAYVGSSENGGYQRIFLFDRAEDGSIAVESAPMGVMVEEDGQRYIALEDGRRIGGTVGTADWNRLDYDRHLVRLPGQSDADGGEASVRSSGELWLSGNPNDHAELFERLSQGIIALVLVLIAIPLAQAPPRSGRYGRLFWAFLLYALYFNVVPLVSDGIEANHYGLVGAVALAHGGFLLLWGALFWSARGGWGRLRSLWKGRREYA</sequence>
<keyword evidence="9 12" id="KW-1133">Transmembrane helix</keyword>
<feature type="transmembrane region" description="Helical" evidence="12">
    <location>
        <begin position="319"/>
        <end position="343"/>
    </location>
</feature>
<keyword evidence="10 12" id="KW-0472">Membrane</keyword>
<dbReference type="InterPro" id="IPR030922">
    <property type="entry name" value="LptF"/>
</dbReference>
<keyword evidence="5" id="KW-0813">Transport</keyword>
<keyword evidence="8 12" id="KW-0812">Transmembrane</keyword>
<feature type="transmembrane region" description="Helical" evidence="12">
    <location>
        <begin position="98"/>
        <end position="121"/>
    </location>
</feature>
<feature type="transmembrane region" description="Helical" evidence="12">
    <location>
        <begin position="295"/>
        <end position="313"/>
    </location>
</feature>
<dbReference type="EMBL" id="CP140153">
    <property type="protein sequence ID" value="WQH17078.1"/>
    <property type="molecule type" value="Genomic_DNA"/>
</dbReference>
<evidence type="ECO:0000256" key="4">
    <source>
        <dbReference type="ARBA" id="ARBA00014213"/>
    </source>
</evidence>
<feature type="transmembrane region" description="Helical" evidence="12">
    <location>
        <begin position="59"/>
        <end position="77"/>
    </location>
</feature>
<evidence type="ECO:0000256" key="9">
    <source>
        <dbReference type="ARBA" id="ARBA00022989"/>
    </source>
</evidence>
<name>A0ABZ0YYI4_9GAMM</name>
<dbReference type="Proteomes" id="UP001327459">
    <property type="component" value="Chromosome"/>
</dbReference>
<evidence type="ECO:0000256" key="11">
    <source>
        <dbReference type="ARBA" id="ARBA00026081"/>
    </source>
</evidence>
<keyword evidence="7" id="KW-0997">Cell inner membrane</keyword>
<feature type="transmembrane region" description="Helical" evidence="12">
    <location>
        <begin position="266"/>
        <end position="283"/>
    </location>
</feature>
<reference evidence="13 14" key="1">
    <citation type="submission" date="2023-11" db="EMBL/GenBank/DDBJ databases">
        <title>MicrobeMod: A computational toolkit for identifying prokaryotic methylation and restriction-modification with nanopore sequencing.</title>
        <authorList>
            <person name="Crits-Christoph A."/>
            <person name="Kang S.C."/>
            <person name="Lee H."/>
            <person name="Ostrov N."/>
        </authorList>
    </citation>
    <scope>NUCLEOTIDE SEQUENCE [LARGE SCALE GENOMIC DNA]</scope>
    <source>
        <strain evidence="13 14">ATCC 49870</strain>
    </source>
</reference>
<comment type="subcellular location">
    <subcellularLocation>
        <location evidence="2">Cell inner membrane</location>
        <topology evidence="2">Multi-pass membrane protein</topology>
    </subcellularLocation>
</comment>
<evidence type="ECO:0000256" key="8">
    <source>
        <dbReference type="ARBA" id="ARBA00022692"/>
    </source>
</evidence>
<accession>A0ABZ0YYI4</accession>
<evidence type="ECO:0000256" key="6">
    <source>
        <dbReference type="ARBA" id="ARBA00022475"/>
    </source>
</evidence>
<protein>
    <recommendedName>
        <fullName evidence="4">Lipopolysaccharide export system permease protein LptF</fullName>
    </recommendedName>
</protein>
<dbReference type="RefSeq" id="WP_322522060.1">
    <property type="nucleotide sequence ID" value="NZ_CP140153.1"/>
</dbReference>
<dbReference type="NCBIfam" id="TIGR04407">
    <property type="entry name" value="LptF_YjgP"/>
    <property type="match status" value="1"/>
</dbReference>